<accession>A0A369T9A9</accession>
<evidence type="ECO:0000313" key="1">
    <source>
        <dbReference type="EMBL" id="RDD61868.1"/>
    </source>
</evidence>
<gene>
    <name evidence="1" type="ORF">DRB17_10260</name>
</gene>
<reference evidence="1 2" key="1">
    <citation type="submission" date="2018-07" db="EMBL/GenBank/DDBJ databases">
        <title>Venubactetium sediminum gen. nov., sp. nov., isolated from a marine solar saltern.</title>
        <authorList>
            <person name="Wang S."/>
        </authorList>
    </citation>
    <scope>NUCLEOTIDE SEQUENCE [LARGE SCALE GENOMIC DNA]</scope>
    <source>
        <strain evidence="1 2">WD2A32</strain>
    </source>
</reference>
<dbReference type="RefSeq" id="WP_114582112.1">
    <property type="nucleotide sequence ID" value="NZ_QPMH01000008.1"/>
</dbReference>
<protein>
    <submittedName>
        <fullName evidence="1">Uncharacterized protein</fullName>
    </submittedName>
</protein>
<comment type="caution">
    <text evidence="1">The sequence shown here is derived from an EMBL/GenBank/DDBJ whole genome shotgun (WGS) entry which is preliminary data.</text>
</comment>
<dbReference type="EMBL" id="QPMH01000008">
    <property type="protein sequence ID" value="RDD61868.1"/>
    <property type="molecule type" value="Genomic_DNA"/>
</dbReference>
<name>A0A369T9A9_9PROT</name>
<organism evidence="1 2">
    <name type="scientific">Ferruginivarius sediminum</name>
    <dbReference type="NCBI Taxonomy" id="2661937"/>
    <lineage>
        <taxon>Bacteria</taxon>
        <taxon>Pseudomonadati</taxon>
        <taxon>Pseudomonadota</taxon>
        <taxon>Alphaproteobacteria</taxon>
        <taxon>Rhodospirillales</taxon>
        <taxon>Rhodospirillaceae</taxon>
        <taxon>Ferruginivarius</taxon>
    </lineage>
</organism>
<dbReference type="Proteomes" id="UP000253941">
    <property type="component" value="Unassembled WGS sequence"/>
</dbReference>
<keyword evidence="2" id="KW-1185">Reference proteome</keyword>
<proteinExistence type="predicted"/>
<evidence type="ECO:0000313" key="2">
    <source>
        <dbReference type="Proteomes" id="UP000253941"/>
    </source>
</evidence>
<dbReference type="AlphaFoldDB" id="A0A369T9A9"/>
<sequence length="239" mass="26014">MPAERSARLQIAKTYPYDAPAASYLFRDGGVHPIADADFRGRAAVIGHGSNRAPQQLARKFSHLSGRDSEIPVTYVWLHDYDVVYSAHVTAYGAVASTLQATPGCRVRVALTWLDQVQLQRMHETEGNYSYGSLAGARLEAEAGPDVRGGEVTMYLSDHGCLSDGGTPVALAAVPAEGRPHRALWQTEMHAEIHRRTASDLHLDDFILAAVENPAARRTRIGQLRADAIAANVPHFQPL</sequence>